<name>A0A8I1DST5_BURCE</name>
<protein>
    <submittedName>
        <fullName evidence="1">DUF4148 domain-containing protein</fullName>
    </submittedName>
</protein>
<sequence>MQSTAERNKRSAKSMKPEVIMKSFIYAVVAATALSASYGAFAQSNPSGQLTRAQVRAELVQLEQAGYKPEVSDQYYPRALQTAQARVTNADETGYGAQAAAGVRAGRAIAVKQDGRDSVYFGQ</sequence>
<accession>A0A8I1DST5</accession>
<evidence type="ECO:0000313" key="2">
    <source>
        <dbReference type="Proteomes" id="UP000645612"/>
    </source>
</evidence>
<evidence type="ECO:0000313" key="1">
    <source>
        <dbReference type="EMBL" id="MBH9702357.1"/>
    </source>
</evidence>
<dbReference type="AlphaFoldDB" id="A0A8I1DST5"/>
<comment type="caution">
    <text evidence="1">The sequence shown here is derived from an EMBL/GenBank/DDBJ whole genome shotgun (WGS) entry which is preliminary data.</text>
</comment>
<dbReference type="Proteomes" id="UP000645612">
    <property type="component" value="Unassembled WGS sequence"/>
</dbReference>
<reference evidence="1" key="1">
    <citation type="submission" date="2020-12" db="EMBL/GenBank/DDBJ databases">
        <title>Burkholderia cepacia complex in Mexico.</title>
        <authorList>
            <person name="Estrada P."/>
        </authorList>
    </citation>
    <scope>NUCLEOTIDE SEQUENCE</scope>
    <source>
        <strain evidence="1">871</strain>
    </source>
</reference>
<dbReference type="Pfam" id="PF13663">
    <property type="entry name" value="DUF4148"/>
    <property type="match status" value="1"/>
</dbReference>
<dbReference type="InterPro" id="IPR025421">
    <property type="entry name" value="DUF4148"/>
</dbReference>
<proteinExistence type="predicted"/>
<dbReference type="EMBL" id="JAEDXG010000068">
    <property type="protein sequence ID" value="MBH9702357.1"/>
    <property type="molecule type" value="Genomic_DNA"/>
</dbReference>
<organism evidence="1 2">
    <name type="scientific">Burkholderia cepacia</name>
    <name type="common">Pseudomonas cepacia</name>
    <dbReference type="NCBI Taxonomy" id="292"/>
    <lineage>
        <taxon>Bacteria</taxon>
        <taxon>Pseudomonadati</taxon>
        <taxon>Pseudomonadota</taxon>
        <taxon>Betaproteobacteria</taxon>
        <taxon>Burkholderiales</taxon>
        <taxon>Burkholderiaceae</taxon>
        <taxon>Burkholderia</taxon>
        <taxon>Burkholderia cepacia complex</taxon>
    </lineage>
</organism>
<gene>
    <name evidence="1" type="ORF">JAO13_38600</name>
</gene>